<sequence length="175" mass="18295">MFRLLVLLCASLYSSMVIFGDGPARTARFAVEQASDAPAISGIRVLPAPKPVVRATAPQEVSLAAYTPTAPSQATPDTLTDTLTDSALSADANLPANVQLRWITAGTANVRSEPNKRSALAGKVGLGEAVYLMWAEPNGWMRVRSATGDVTGFVHKSLLTDQAPATATVDLATAD</sequence>
<feature type="chain" id="PRO_5015657771" description="SH3b domain-containing protein" evidence="1">
    <location>
        <begin position="20"/>
        <end position="175"/>
    </location>
</feature>
<evidence type="ECO:0000313" key="3">
    <source>
        <dbReference type="EMBL" id="AWB47407.1"/>
    </source>
</evidence>
<evidence type="ECO:0000256" key="1">
    <source>
        <dbReference type="SAM" id="SignalP"/>
    </source>
</evidence>
<accession>A0A2S0UHU8</accession>
<evidence type="ECO:0000259" key="2">
    <source>
        <dbReference type="Pfam" id="PF08239"/>
    </source>
</evidence>
<dbReference type="KEGG" id="geh:HYN69_01795"/>
<dbReference type="EMBL" id="CP028918">
    <property type="protein sequence ID" value="AWB47407.1"/>
    <property type="molecule type" value="Genomic_DNA"/>
</dbReference>
<feature type="signal peptide" evidence="1">
    <location>
        <begin position="1"/>
        <end position="19"/>
    </location>
</feature>
<name>A0A2S0UHU8_9RHOB</name>
<dbReference type="OrthoDB" id="7857759at2"/>
<reference evidence="3 4" key="1">
    <citation type="submission" date="2018-04" db="EMBL/GenBank/DDBJ databases">
        <title>Genome sequencing of Gemmobacter.</title>
        <authorList>
            <person name="Yi H."/>
            <person name="Baek M.-G."/>
        </authorList>
    </citation>
    <scope>NUCLEOTIDE SEQUENCE [LARGE SCALE GENOMIC DNA]</scope>
    <source>
        <strain evidence="3 4">HYN0069</strain>
    </source>
</reference>
<proteinExistence type="predicted"/>
<keyword evidence="4" id="KW-1185">Reference proteome</keyword>
<evidence type="ECO:0000313" key="4">
    <source>
        <dbReference type="Proteomes" id="UP000244496"/>
    </source>
</evidence>
<dbReference type="Proteomes" id="UP000244496">
    <property type="component" value="Chromosome"/>
</dbReference>
<keyword evidence="1" id="KW-0732">Signal</keyword>
<feature type="domain" description="SH3b" evidence="2">
    <location>
        <begin position="107"/>
        <end position="159"/>
    </location>
</feature>
<dbReference type="Pfam" id="PF08239">
    <property type="entry name" value="SH3_3"/>
    <property type="match status" value="1"/>
</dbReference>
<organism evidence="3 4">
    <name type="scientific">Paragemmobacter aquarius</name>
    <dbReference type="NCBI Taxonomy" id="2169400"/>
    <lineage>
        <taxon>Bacteria</taxon>
        <taxon>Pseudomonadati</taxon>
        <taxon>Pseudomonadota</taxon>
        <taxon>Alphaproteobacteria</taxon>
        <taxon>Rhodobacterales</taxon>
        <taxon>Paracoccaceae</taxon>
        <taxon>Paragemmobacter</taxon>
    </lineage>
</organism>
<gene>
    <name evidence="3" type="ORF">HYN69_01795</name>
</gene>
<dbReference type="RefSeq" id="WP_108434236.1">
    <property type="nucleotide sequence ID" value="NZ_CP028918.1"/>
</dbReference>
<dbReference type="AlphaFoldDB" id="A0A2S0UHU8"/>
<protein>
    <recommendedName>
        <fullName evidence="2">SH3b domain-containing protein</fullName>
    </recommendedName>
</protein>
<dbReference type="Gene3D" id="2.30.30.40">
    <property type="entry name" value="SH3 Domains"/>
    <property type="match status" value="1"/>
</dbReference>
<dbReference type="InterPro" id="IPR003646">
    <property type="entry name" value="SH3-like_bac-type"/>
</dbReference>